<evidence type="ECO:0000313" key="5">
    <source>
        <dbReference type="EMBL" id="TVS26486.1"/>
    </source>
</evidence>
<feature type="compositionally biased region" description="Basic and acidic residues" evidence="2">
    <location>
        <begin position="300"/>
        <end position="316"/>
    </location>
</feature>
<evidence type="ECO:0000256" key="2">
    <source>
        <dbReference type="SAM" id="MobiDB-lite"/>
    </source>
</evidence>
<gene>
    <name evidence="5" type="ORF">EKI59_10420</name>
</gene>
<dbReference type="OrthoDB" id="4409518at2"/>
<dbReference type="InterPro" id="IPR046706">
    <property type="entry name" value="DUF6779"/>
</dbReference>
<keyword evidence="1" id="KW-0175">Coiled coil</keyword>
<sequence length="333" mass="36076">MTMNAENTKRDNATLWIVVPFALAIVGTVVMLFTNSANVLKVSLILALWAAVAGIILVTRLRRDRDQAQRELVARSERFEAELDAAQARGEADRVLLERARSGEAPSGVDVEVLREIQAELARLRAQLEELSGRDFEYEPAALRAQARRIAELEEVTGSSKVEPVEPEPVAPEPEPVAVVAEPEPMEPEPEPESVAAKPASGPSTDDTAKLQRVRESAPAAKRTTPAPGPSRPVGAPTFDAVAGRVGERRETINDAHNPLSKLISERQAEKFEEPAQPAPKPAPKPAPEPAPKPAAEPAQKPETHGGRRRRDEHGRSSLTVAELLARAERNAE</sequence>
<feature type="compositionally biased region" description="Basic and acidic residues" evidence="2">
    <location>
        <begin position="207"/>
        <end position="216"/>
    </location>
</feature>
<keyword evidence="3" id="KW-0472">Membrane</keyword>
<dbReference type="Pfam" id="PF20570">
    <property type="entry name" value="DUF6779"/>
    <property type="match status" value="1"/>
</dbReference>
<name>A0A6C1TUQ4_9CORY</name>
<feature type="domain" description="DUF6779" evidence="4">
    <location>
        <begin position="40"/>
        <end position="149"/>
    </location>
</feature>
<dbReference type="EMBL" id="RXIR01000029">
    <property type="protein sequence ID" value="TVS26486.1"/>
    <property type="molecule type" value="Genomic_DNA"/>
</dbReference>
<dbReference type="AlphaFoldDB" id="A0A6C1TUQ4"/>
<dbReference type="Proteomes" id="UP000336646">
    <property type="component" value="Unassembled WGS sequence"/>
</dbReference>
<comment type="caution">
    <text evidence="5">The sequence shown here is derived from an EMBL/GenBank/DDBJ whole genome shotgun (WGS) entry which is preliminary data.</text>
</comment>
<feature type="compositionally biased region" description="Pro residues" evidence="2">
    <location>
        <begin position="277"/>
        <end position="295"/>
    </location>
</feature>
<proteinExistence type="predicted"/>
<evidence type="ECO:0000313" key="6">
    <source>
        <dbReference type="Proteomes" id="UP000336646"/>
    </source>
</evidence>
<evidence type="ECO:0000259" key="4">
    <source>
        <dbReference type="Pfam" id="PF20570"/>
    </source>
</evidence>
<feature type="region of interest" description="Disordered" evidence="2">
    <location>
        <begin position="155"/>
        <end position="333"/>
    </location>
</feature>
<feature type="compositionally biased region" description="Basic and acidic residues" evidence="2">
    <location>
        <begin position="264"/>
        <end position="274"/>
    </location>
</feature>
<organism evidence="5 6">
    <name type="scientific">Corynebacterium sanguinis</name>
    <dbReference type="NCBI Taxonomy" id="2594913"/>
    <lineage>
        <taxon>Bacteria</taxon>
        <taxon>Bacillati</taxon>
        <taxon>Actinomycetota</taxon>
        <taxon>Actinomycetes</taxon>
        <taxon>Mycobacteriales</taxon>
        <taxon>Corynebacteriaceae</taxon>
        <taxon>Corynebacterium</taxon>
    </lineage>
</organism>
<protein>
    <recommendedName>
        <fullName evidence="4">DUF6779 domain-containing protein</fullName>
    </recommendedName>
</protein>
<feature type="transmembrane region" description="Helical" evidence="3">
    <location>
        <begin position="12"/>
        <end position="33"/>
    </location>
</feature>
<feature type="transmembrane region" description="Helical" evidence="3">
    <location>
        <begin position="39"/>
        <end position="61"/>
    </location>
</feature>
<evidence type="ECO:0000256" key="1">
    <source>
        <dbReference type="SAM" id="Coils"/>
    </source>
</evidence>
<accession>A0A6C1TUQ4</accession>
<keyword evidence="3" id="KW-0812">Transmembrane</keyword>
<feature type="coiled-coil region" evidence="1">
    <location>
        <begin position="58"/>
        <end position="89"/>
    </location>
</feature>
<evidence type="ECO:0000256" key="3">
    <source>
        <dbReference type="SAM" id="Phobius"/>
    </source>
</evidence>
<keyword evidence="3" id="KW-1133">Transmembrane helix</keyword>
<reference evidence="5 6" key="1">
    <citation type="submission" date="2018-12" db="EMBL/GenBank/DDBJ databases">
        <title>Corynebacterium sanguinis sp. nov., a clinically-associated and environmental corynebacterium.</title>
        <authorList>
            <person name="Gonzales-Siles L."/>
            <person name="Jaen-Luchoro D."/>
            <person name="Cardew S."/>
            <person name="Inganas E."/>
            <person name="Ohlen M."/>
            <person name="Jensie-Markopolous S."/>
            <person name="Pinyeiro-Iglesias B."/>
            <person name="Molin K."/>
            <person name="Skovbjerg S."/>
            <person name="Svensson-Stadler L."/>
            <person name="Funke G."/>
            <person name="Moore E.R.B."/>
        </authorList>
    </citation>
    <scope>NUCLEOTIDE SEQUENCE [LARGE SCALE GENOMIC DNA]</scope>
    <source>
        <strain evidence="5 6">58734</strain>
    </source>
</reference>